<dbReference type="EMBL" id="CCKQ01002392">
    <property type="protein sequence ID" value="CDW73481.1"/>
    <property type="molecule type" value="Genomic_DNA"/>
</dbReference>
<feature type="region of interest" description="Disordered" evidence="8">
    <location>
        <begin position="1105"/>
        <end position="1137"/>
    </location>
</feature>
<dbReference type="Gene3D" id="1.10.10.2660">
    <property type="entry name" value="Ubiquitin-activating enzyme E1, SCCH domain"/>
    <property type="match status" value="1"/>
</dbReference>
<proteinExistence type="inferred from homology"/>
<dbReference type="InterPro" id="IPR016135">
    <property type="entry name" value="UBQ-conjugating_enzyme/RWD"/>
</dbReference>
<dbReference type="SUPFAM" id="SSF49899">
    <property type="entry name" value="Concanavalin A-like lectins/glucanases"/>
    <property type="match status" value="1"/>
</dbReference>
<keyword evidence="3" id="KW-0436">Ligase</keyword>
<feature type="compositionally biased region" description="Low complexity" evidence="8">
    <location>
        <begin position="4739"/>
        <end position="4750"/>
    </location>
</feature>
<dbReference type="Gene3D" id="3.30.60.90">
    <property type="match status" value="2"/>
</dbReference>
<dbReference type="Pfam" id="PF10585">
    <property type="entry name" value="UBA_E1_SCCH"/>
    <property type="match status" value="1"/>
</dbReference>
<dbReference type="GO" id="GO:0016925">
    <property type="term" value="P:protein sumoylation"/>
    <property type="evidence" value="ECO:0007669"/>
    <property type="project" value="TreeGrafter"/>
</dbReference>
<dbReference type="SUPFAM" id="SSF69572">
    <property type="entry name" value="Activating enzymes of the ubiquitin-like proteins"/>
    <property type="match status" value="2"/>
</dbReference>
<name>A0A077ZY60_STYLE</name>
<dbReference type="InterPro" id="IPR035985">
    <property type="entry name" value="Ubiquitin-activating_enz"/>
</dbReference>
<feature type="compositionally biased region" description="Acidic residues" evidence="8">
    <location>
        <begin position="5341"/>
        <end position="5353"/>
    </location>
</feature>
<dbReference type="InterPro" id="IPR042063">
    <property type="entry name" value="Ubi_acti_E1_SCCH"/>
</dbReference>
<dbReference type="CDD" id="cd23810">
    <property type="entry name" value="UBCc_BIRC6"/>
    <property type="match status" value="1"/>
</dbReference>
<sequence length="6998" mass="802142">MQQLSSISLTSELQSETVQKELRGATYDPLNQTLIAVMHTEKTNRGSLLMQVQDNITNEEQKTSAQSEEMKSKEHSTSKLRSLASVKSEIRVVESEANPIGLPSYLQPFCLTDPRTSGKQVYTTDTYHEPDCFTALAKAQNQYARTNKAFSEGVHYWEIICPISCSTLRKYPWLIITHQPIISFNHSAIFAEFLLRLTTTPRTIGLELNLDKLTINFWINGRFSKERAKKISANHSWYPTIKFKEAEYFVIINPFAQGKSDQLDELNSNYLPNVQSFTHLYHLQTLRSSEIQLFNQYITQRLSGFLLVYNLNILIKEDIVDTENDLKKALHLDQEQYNQEVVELYYQQSEPVNLEQGQQSFHKFALLRFHKKQDSVKYYQAHKDLKILFDKQIATLVQMKNSKDKSGEIPIELGQYVYDLFLTKLFESDDGRLTFLLNSGLSQNYSIQQLTQQIKQLSEYQLDTYNYKSSHEYHESKVEYLENSDKILLVNGSQMKLVSRQNGQFLLEENSNFAPFPQKPDDKIRLKLKNEEVKYLLHHLDWTQFRPEVFDSIADFIQAITLNSDKTHVKISYMTALVVIKSMINVAINQYESLEHQLEDFQDSQILSKSKSKGPLEIKPAHNNEMDVCFKNPPLSIIDVHQLLSILLGLEDQLWALTQSDQVSSSLKNLWLNSPSGCSRLHTAYGRLSSLITFPSTAESQYDQAYLSDLGLFNQEDKYGKLTFFQDFKVELENIFEKASHNIDSQHDLRAAIEHQFPSNLMLKGFPSYNVPLSDTFNCMPPVTNENNLPLSHKNHQNVDYLKKIQGSSMILSGGNDGSMNIWNTKLRLQHLGGHNFRQKLYTEDQIDPVSLGSISSQSSQLQQINPHSEEDKKVAQEDVKIIIKKIKNVKTVPQKEQAKEDFLGEDILFTMFNEAEDAEDIGEEISSEEEQENLNILEYILDYQEISQPETSQGQKQEKVVEEEKKEEAKQKEKATQEVVEEEKQVEPAEEFLNALISMGFPIDISKEALIKIKNESLSAALDIIPEIQSAREKNKKPENFKVKIISYQCSVCTYINPEGKGICDVCGQIAPQHAYVQYKSEEDIKQEEEEAIRQVLQQEEAFKKEKEERERKESEEKAKKEQEEEKKRIKDEQRQRTKEYHEQTLVVDYVFSQVNHGKDTKPLIAGVVLKNNLDSTHEIQIQRFGYHNQYLKNFVGSQGRYACKVCDIPYKSHDLALDHLFNFHKDLIEALYPVFIGSQLVDPKWDMRTNRLAFQAFKNDFLARIIIPLAEMDSLCQIGANLTSGQSIYLIAVGRKNQDSITQVIVYRIDLENGDIKIQVLSDDSQVFKQVGIDSSITNLYYDQKADRLVVETADHYLRVYDIDRNEKSLHLLKFDTMILSQEERVLSVDNGLIFIDKDGQKVKRYLISDLLIQQAKKRQRDSSNHSSNQLSENLTENQILDMRVDPNDITIDDIKRYQRLMNGKSIKAQSNAQSVRGDSKDQSLLYTQHHWIINKDNESGPFEMEFEYPTSLISLNIDLVFNCNLQQKILSPINSEDQIQQIQNEGDQLQIDTSLNNKLVQSNSQEYKNIQNLGLLSIHGSTQEQSVQKHQEISTDTDTSSNYLPLVINHHKGASYNQQYQVCRLVTDNQLIFASNYPKPEFYFKHLHGHKMTIEKFTIRSSLNSKCGAYPVGSGLIFVSDYLSAFELTKPFHKFTLQDYNEWKEKRLKDPTPIKPYEPAAYFEFENESVTKVEIDFQRQCKYIMLKPIGLRKKPTTFTQSVNTVPMELEFFGVQGSSFEDVNGNSAQEFEQETQLNQNKIQSSYGLEFNILNEDYILKTIDQIDIQNVQAGEIILSQQLLQNSKLNPYVKLVGKTQLKITDSHLQLQDIKGLSLKIKNNSVDNAWELRGISIQGIVAEQDQDQKFSARALFNQSQIPLSYMRSCLLSPKYFNVVNKTLAQIVSSSEHQLQLRLTIIQFLNKIMKLDREFTNLILQEIDLESFLKFNLFNGESSGVHLTIEFLQNFQRNVNFCQELYRILTSQVEQLDENFIPYNGYEALIGLIIWSIPINPEQTTATLMKTLYQKICLQKISQLQTPEYINFRSKHSSNQFPFDQLSFRITKSGLSHPNIRRESIDQSHQIVPQESSNKIILPVDCIKKFKFDTHHIYDITFLEETIMTDLKIFLGQVEQTQFKLIIKILSDDGSLVFFNTFDEQIFAQFATMAYQKSANQGSNPSDDGLHLTGLDFRGKSLKVIIQFGVSNNSLPIQIKVKPPDSMIEIYGSYSDMIHSQLKIKEMIDKKAQEFWANGGKLVKVGKSMQVIQITKTIEESWIVPQVSSISTFNLSKDSSAIQPSQSQEQKSQLQISHLAASKNIELDFLQEELKGKIRANDNNVKEIVDKIQQILHHHSSQISDKNDQKLVQSLEYYMVISTDFTKIIKNIFKSKLLSQEKLESIIRSCDNERDLSNMCFQLFKRYVVFDQGHIRSDMQNFIMHCLYPLMTNEEIRSFSFKAIEEFLSQAHSTFSQRSVLESLTFLGIPEGELVSFLVTRLGVNTHIDSKAQQNYVKDLKLQPFVFTSSVLILVLNQIKQIRVPQPGQAYHKSVSCSGCNSKIIIGWRYKCGNCPHDANFDEQCVEKHLQEYPDHVMIIIKNQLPELLKNINGQKLNRQRIQEPLLPTMQFKPQQEVLVHESQSCENCGQKPIQGYLYKCVNCEEYNLCRACYNNPKLTHYNNHVFAEMRRAIIEVEKNPTSLIQLLDLRLYPSTYRPQNEESPLKKEKNQVEILDIQDDNDDDDFEDLAPLNISRSFSQPMPLKKIQKPQQIIQQSTQIYEKLDYDQQFITLFKVCVWISQDVQKIFSKEEKIVLLKLNIDTMLQLIKLAHVKHIYEVISDKNAFFQILVSILHLNSKDLINLFKNLFELIRQMTSQLKTINSEDQGQISQEKKQKDLEDQKTSKALLEIMVSHLQNFLKWMIDLGLQPDLAKLQSQQSHESWALLLKSYQNQRVWLEHLTLIVDMFIKSSDESKQFKRQELLANAKKLGNQLEKIPEDSQEYEDEDMNDLVPLSVARSISVPLKNQQIHQQAQQSQNVSLQIIKNLVQLLYINDNQTGQIYQQSPMKRDLKQQVSHFKESETQTKYLSQMWSLVLKSLTSVSINHLIEARIFDSLVNAFLISTEEIKQITFPQILSITETIAKQSTNSSEISKFICNLLFITLENVTGNHHEKVGYSICQGWLDILISSSISRQGTYESTNTVFAKMSNDEISVFLKKSSLYLNQYLNKGSFEGATGSNTEIMMRLNIATDLIYVVRFAESRDQEGSLAIQELFKSISDNQKIKKDFQDSFNYLITWLFLNARQAQDDAMFSQLGNASLLTPATSKVKQITQYIEEIFYLLGDSGEESELAVKLALQSLTSIVKQLNKNLIDLSSAQSIGYELSVKLSERSNEYFVILLNSWLVNDSIASYFVFDLNGFEFLLDTIGVGQDDQQSKNQNASLEFELIDHGDNESNQIQQINGVDVKQSSLVSSLAGETRLLSLQGSDLAEYLESSLQEFSKDSKAANTSLQTSSSSIAVFDKTSPIYLQEFTKSISMVENNGGDQVAQYQKSDWASNKKAYKHRVVVKQLTGHLRSEYWILFQLPNEIELREIQIAFNNYWGAENEVYAEPLSVLVEAGMDENNLTMVCNLQIIKDDAFGSVSATVFGQNLLTYQQTNFDFNSQNISDLITQKLSSIQNFKIKYIKFCMRRHILSCLENSPLAQKFTKQPAFGINYISLLGYDLTKIGDYVSYIKQEQKKTALEVLSIICSADFSNILKVIANQPQTIEKMKKSFTLLASLVSIKQNLIEPTFIAISTHNNEMGDWIINQILKSGSIFKQAALVGQIVICNKLELPRRLKLLQDHVMSQLRQIVQEQRSTHGTKIKKLLPFIQIFIETLRIAAPDLESHHQSQSIDIQIKESYLIDILNLLSAATQEREAQTKTLTQLLTLLLCPPKPFINSSIDIYEFAIKHLLEDVDSQIPAEGLELQMQKENLASILSVTKRLIAKEILQRGVKLDKLLQEKQGVSVEDESAQNLPLQHAIKFWINVSYDQEVKNSLASDKIPLKIYEIIRQTDPVQNQKIVRKDSFIGEQELNLMIELIKQLTAGIPKLESELATVLMQDLEHLSKIRDMNFVNKVFLQLLRIEKTVPVCLWPYDSDNKKWIPGYKPVNASEKSSQLQLSHNNNFVPSQCLKGEKRSAFIKNFKEYVGLQSKSTVKKLLTSNWTLVHSQTEQGQVSQFSGFWKSIENKAPVVILIQTTTSSGNDVTFGCFSTKGIPAMPSSLTQDSDYPVSASPEDFVFCYIDDKSFHHFSPKQGVPIISMFTDYEGGGAISVANDFMLMSYSYDFVFTTGVVYDINSILVESNPKPEKELQDNGQTSLVRFEIWSIDNTAAAKASSQPAASAGASSTVALIPPVIQTSKIAQKAGDSGDIVMQSAHTHEIKHAWFNHQNPYCNFRTNPIFMVPEHLSLTQLSTIMLQSNVNFKLRFPSTTNSNESLADLYKLIQSDEALYESSNGILDLEYEVNQLLNIGEDQKEDEVLTEGEQVQLVVSGYVPKMGLFEEFENKGGVKAIISVTLQSMRLWKTEVQAQSWELWLKELESFSEIPLFFQLFLKNSKCKDLLFKVLAGQPDQEIRAATSTDNSVQTKWDEEQKAAVQFNYKILSEAFSISDDLKLRDIGVKCGLLPTILERLGAVSGEKPRVYEEVTEEKKEEEQKQEMIQQQESSQQEKNIDRKKRKGVGYSSKVGQTFNVTQYLENKKLRNDQIKNLVDICSNFINCKEWKAGEEVLEIILESALMPLLESAFRNGSWLDMAKEYEVYHSYLALTRAIATQPNLVKCLSEIDQNYKPSQTDPIYRLLAKLNDLAEIFINCLNQQQKSDQIRKDISIKNESNTLTKEQEENKEMHIEPLLTPPNMKFYQTPIFQGLINPNLQPLKLSLNNHIQNKFQNLPPTLKNFVNEFLQPEEEEEKIDTDTLLIASYKNKLDDPPIYNIPMPEFTQQKMLQIQQPLTLANPFSLPDLNLDSEPFIPKKQWSKETAPILDVEIDKQYLESKEEIKETQSIKDIDAGIPLTLTQIIQKYQDKNKEKQSKELYDMNKQDKSNIWQDYFLKPQKNTNKVSNKFKQMSHTYLEEDQYDNLINEEDYMMMHNNANDLIPLPQFSMEQLDSKYEANLKDFIIQPPLIISQQEIDKLEKDFIIKHSSNQQEQMEEEKDKQSKSSSGFQTIYDSCQSSENQEKMVHPPTKYKMSSKIQGNKGINNKLLKIKHLTYGLHNAKAAIKSGKLKKLKKDKTKTLSKTPAFKSFLPYKDAYPNDSSSESEQQDDYDDEYDSSSDEKHSGHYPHSSEDDEDQLIKAKIQLNKKIKEAKSKAKGQSLAKKFFLKQQDSDFNSSSYGEEDSMKSDSNSSDVTKNGAPQAFNHHEDMDSPSQQLENNFNSSEYDDEDDVSDVIVQSQANQEHQQIEQMDSEIPENLAKDVIKTYKIVQAAISKHLKQHKDENYVENALNLPLAQSYKTLLQDLRFDYMDMKDPTDTTGANYKHHYNTIASQNQNPPPSKMVRLAQELADLSNALPYENTNAIFVRVDQQRVDLMKALICGASNTPYAHGCYEFDIFCDNNYPREPPKMNLITTGTGSVRFNPNLYACGKVCLSLLGTWRGSATENWDVKLSTILQVLLSTQAIIMSEEVYFNEPGFENEAGTPEGEKKNEGYQNIVRYCNIKFAMIEQIKRPSKGFESAIKRHFYIKKTEILKEVHQWVSQAEKNEATYSGLVSDHNYTWANQFKATKTKYREMLEAAVKTLEEELNKLERPTDYELKIQSDMRKRQQQAIKKKKRQGIAEGREDLEAIDVEYDEDQGETQINTQLGKEINIDDEAVKDRWSRYIGAMGVEAVAKQAAANIFLSGAGALGIEIAKNLVLSGCKSFTLHDNKPISMRDLSGQFFINLEEDILNEKKKKNSRAEACMPRLKQLNQYVKCQLAASTPIPLNEEQLEQAPWNFHIMDVVILTDATYDEIIYVNEYCRKRGKKFICADAFGVFTRVFNDFGDKFEILDQNGEELQDVMIKSISNEEEGLVELLQNTKHKFQDGDEVLFSGIQGMKLKEGEKHDDEAFKSDSINETIHKVKVLTPYAFRIGNTLKYEKYEHNGIGKQLRTKKVISFKSFKETMLQKSDNLAFDGNMAVADFEKMQNGQLAHIAFEALDTFRKQENKVPGSWNLIDAEKFVNIAKEISVRYELKPEEWKQDSFELKFFYLFCFTNQGVFNPLCAFQGGYIAQECIKAITQKFTPTHQAFYYDAIEVLPSFDLTKDLKGEEGNDENYFSEKYVKEIIKTQEINHRSDGLRIIVGAELVEKLAHTRLFMVGAGAIGCELLKNYAMLGVGTGKANHAKKLQAGTIILTDPDVIEVSNLNRQFLFREKHLRNPKSSTAAAAAIQMNRELKENIIARLDKVHEGTSHIYTDQFFEDLNVVTNALDNVHARRYIDTRCVTAKTALLESGTLGPKGHVQVVLPYQTESYGSQNDPEDNNEIPHCTLKMFPEETLHCVEWARDKFGKIFTQVPQNTIKILEEGQGFQPVSQQDTMCLKGGLKFLEKKPKTFDDCIEYARMKFEKFFNHDVRQLLHVYPLDAKTKDGNLFWSLPKRPPVPIDFNPLNQVHTLFVVSFALLRANTFKLEIPSKTPRSEQFRNETALKAAGIKVPDFIPNDEKAKEIQASVSKQNKEEEKKESEEQKVEEEKMDANDIESLMKKFNDIIKDLPTKEGKIQVEGLIAPELFEKDNDANHHIDFIFAMANCRSFNYKLDPMDWITVKLKAGRIVPALSTTTSAVAGLQTLELVKLLKNCKKTDHRNIFLNLAVPIMQASEPGDVMKTKLTTNLEVTLWDRWEIKLGKDVKLKDIIDHLQKKYSELEVRDIMRGSTPLYFHAIMNAPGKEAERQKLLDSKIFEIVGADSDEKYVDIAVTCIKAGEDKDQILSGVPPVRVYFE</sequence>
<feature type="region of interest" description="Disordered" evidence="8">
    <location>
        <begin position="5408"/>
        <end position="5465"/>
    </location>
</feature>
<evidence type="ECO:0000256" key="6">
    <source>
        <dbReference type="ARBA" id="ARBA00022833"/>
    </source>
</evidence>
<dbReference type="SMART" id="SM00985">
    <property type="entry name" value="UBA_e1_C"/>
    <property type="match status" value="1"/>
</dbReference>
<feature type="compositionally biased region" description="Basic and acidic residues" evidence="8">
    <location>
        <begin position="957"/>
        <end position="984"/>
    </location>
</feature>
<dbReference type="Gene3D" id="3.40.50.720">
    <property type="entry name" value="NAD(P)-binding Rossmann-like Domain"/>
    <property type="match status" value="1"/>
</dbReference>
<dbReference type="CDD" id="cd02249">
    <property type="entry name" value="ZZ"/>
    <property type="match status" value="1"/>
</dbReference>
<dbReference type="SUPFAM" id="SSF46934">
    <property type="entry name" value="UBA-like"/>
    <property type="match status" value="1"/>
</dbReference>
<dbReference type="InterPro" id="IPR009060">
    <property type="entry name" value="UBA-like_sf"/>
</dbReference>
<comment type="pathway">
    <text evidence="1">Protein modification; protein ubiquitination.</text>
</comment>
<dbReference type="GO" id="GO:0016567">
    <property type="term" value="P:protein ubiquitination"/>
    <property type="evidence" value="ECO:0007669"/>
    <property type="project" value="UniProtKB-UniPathway"/>
</dbReference>
<feature type="region of interest" description="Disordered" evidence="8">
    <location>
        <begin position="949"/>
        <end position="984"/>
    </location>
</feature>
<evidence type="ECO:0000256" key="8">
    <source>
        <dbReference type="SAM" id="MobiDB-lite"/>
    </source>
</evidence>
<dbReference type="InterPro" id="IPR000011">
    <property type="entry name" value="UBQ/SUMO-activ_enz_E1-like"/>
</dbReference>
<dbReference type="InterPro" id="IPR000608">
    <property type="entry name" value="UBC"/>
</dbReference>
<evidence type="ECO:0000256" key="5">
    <source>
        <dbReference type="ARBA" id="ARBA00022771"/>
    </source>
</evidence>
<dbReference type="Proteomes" id="UP000039865">
    <property type="component" value="Unassembled WGS sequence"/>
</dbReference>
<dbReference type="PANTHER" id="PTHR10953">
    <property type="entry name" value="UBIQUITIN-ACTIVATING ENZYME E1"/>
    <property type="match status" value="1"/>
</dbReference>
<dbReference type="InterPro" id="IPR018075">
    <property type="entry name" value="UBQ-activ_enz_E1"/>
</dbReference>
<protein>
    <submittedName>
        <fullName evidence="11">Ubiquitin-activating enzyme e1 family protein</fullName>
    </submittedName>
</protein>
<dbReference type="InterPro" id="IPR042302">
    <property type="entry name" value="E1_FCCH_sf"/>
</dbReference>
<dbReference type="GO" id="GO:0008270">
    <property type="term" value="F:zinc ion binding"/>
    <property type="evidence" value="ECO:0007669"/>
    <property type="project" value="UniProtKB-KW"/>
</dbReference>
<dbReference type="InterPro" id="IPR018965">
    <property type="entry name" value="Ub-activating_enz_E1_C"/>
</dbReference>
<keyword evidence="6" id="KW-0862">Zinc</keyword>
<evidence type="ECO:0000259" key="10">
    <source>
        <dbReference type="PROSITE" id="PS50135"/>
    </source>
</evidence>
<dbReference type="OrthoDB" id="47801at2759"/>
<dbReference type="Pfam" id="PF00899">
    <property type="entry name" value="ThiF"/>
    <property type="match status" value="2"/>
</dbReference>
<gene>
    <name evidence="11" type="primary">Contig3302.g3539</name>
    <name evidence="11" type="ORF">STYLEM_2461</name>
</gene>
<dbReference type="InterPro" id="IPR043145">
    <property type="entry name" value="Znf_ZZ_sf"/>
</dbReference>
<dbReference type="GO" id="GO:0031510">
    <property type="term" value="C:SUMO activating enzyme complex"/>
    <property type="evidence" value="ECO:0007669"/>
    <property type="project" value="TreeGrafter"/>
</dbReference>
<evidence type="ECO:0000256" key="2">
    <source>
        <dbReference type="ARBA" id="ARBA00005673"/>
    </source>
</evidence>
<feature type="region of interest" description="Disordered" evidence="8">
    <location>
        <begin position="6727"/>
        <end position="6752"/>
    </location>
</feature>
<dbReference type="PRINTS" id="PR01849">
    <property type="entry name" value="UBIQUITINACT"/>
</dbReference>
<evidence type="ECO:0000256" key="7">
    <source>
        <dbReference type="PROSITE-ProRule" id="PRU00228"/>
    </source>
</evidence>
<feature type="region of interest" description="Disordered" evidence="8">
    <location>
        <begin position="5224"/>
        <end position="5244"/>
    </location>
</feature>
<dbReference type="GO" id="GO:0005737">
    <property type="term" value="C:cytoplasm"/>
    <property type="evidence" value="ECO:0007669"/>
    <property type="project" value="TreeGrafter"/>
</dbReference>
<dbReference type="InterPro" id="IPR019572">
    <property type="entry name" value="UBA_E1_SCCH"/>
</dbReference>
<feature type="compositionally biased region" description="Basic and acidic residues" evidence="8">
    <location>
        <begin position="4724"/>
        <end position="4738"/>
    </location>
</feature>
<keyword evidence="12" id="KW-1185">Reference proteome</keyword>
<dbReference type="Pfam" id="PF00179">
    <property type="entry name" value="UQ_con"/>
    <property type="match status" value="1"/>
</dbReference>
<evidence type="ECO:0000256" key="1">
    <source>
        <dbReference type="ARBA" id="ARBA00004906"/>
    </source>
</evidence>
<dbReference type="Pfam" id="PF00569">
    <property type="entry name" value="ZZ"/>
    <property type="match status" value="1"/>
</dbReference>
<dbReference type="SMART" id="SM00212">
    <property type="entry name" value="UBCc"/>
    <property type="match status" value="1"/>
</dbReference>
<dbReference type="Gene3D" id="3.50.50.80">
    <property type="entry name" value="Ubiquitin-activating enzyme E1, inactive adenylation domain, subdomain 1"/>
    <property type="match status" value="1"/>
</dbReference>
<dbReference type="InterPro" id="IPR000594">
    <property type="entry name" value="ThiF_NAD_FAD-bd"/>
</dbReference>
<dbReference type="NCBIfam" id="TIGR01408">
    <property type="entry name" value="Ube1"/>
    <property type="match status" value="1"/>
</dbReference>
<dbReference type="PANTHER" id="PTHR10953:SF4">
    <property type="entry name" value="UBIQUITIN-ACTIVATING ENZYME E1 C-TERMINAL DOMAIN-CONTAINING PROTEIN"/>
    <property type="match status" value="1"/>
</dbReference>
<feature type="compositionally biased region" description="Polar residues" evidence="8">
    <location>
        <begin position="5446"/>
        <end position="5456"/>
    </location>
</feature>
<dbReference type="OMA" id="HEYHESK"/>
<feature type="region of interest" description="Disordered" evidence="8">
    <location>
        <begin position="5327"/>
        <end position="5373"/>
    </location>
</feature>
<dbReference type="InterPro" id="IPR000433">
    <property type="entry name" value="Znf_ZZ"/>
</dbReference>
<dbReference type="Gene3D" id="3.40.50.12550">
    <property type="entry name" value="Ubiquitin-activating enzyme E1, inactive adenylation domain, subdomain 2"/>
    <property type="match status" value="1"/>
</dbReference>
<organism evidence="11 12">
    <name type="scientific">Stylonychia lemnae</name>
    <name type="common">Ciliate</name>
    <dbReference type="NCBI Taxonomy" id="5949"/>
    <lineage>
        <taxon>Eukaryota</taxon>
        <taxon>Sar</taxon>
        <taxon>Alveolata</taxon>
        <taxon>Ciliophora</taxon>
        <taxon>Intramacronucleata</taxon>
        <taxon>Spirotrichea</taxon>
        <taxon>Stichotrichia</taxon>
        <taxon>Sporadotrichida</taxon>
        <taxon>Oxytrichidae</taxon>
        <taxon>Stylonychinae</taxon>
        <taxon>Stylonychia</taxon>
    </lineage>
</organism>
<feature type="domain" description="ZZ-type" evidence="10">
    <location>
        <begin position="2675"/>
        <end position="2729"/>
    </location>
</feature>
<dbReference type="SUPFAM" id="SSF57850">
    <property type="entry name" value="RING/U-box"/>
    <property type="match status" value="2"/>
</dbReference>
<dbReference type="Gene3D" id="3.10.110.10">
    <property type="entry name" value="Ubiquitin Conjugating Enzyme"/>
    <property type="match status" value="1"/>
</dbReference>
<dbReference type="UniPathway" id="UPA00143"/>
<dbReference type="GO" id="GO:0019948">
    <property type="term" value="F:SUMO activating enzyme activity"/>
    <property type="evidence" value="ECO:0007669"/>
    <property type="project" value="TreeGrafter"/>
</dbReference>
<dbReference type="PROSITE" id="PS50127">
    <property type="entry name" value="UBC_2"/>
    <property type="match status" value="1"/>
</dbReference>
<feature type="domain" description="UBC core" evidence="9">
    <location>
        <begin position="5575"/>
        <end position="5742"/>
    </location>
</feature>
<keyword evidence="5 7" id="KW-0863">Zinc-finger</keyword>
<evidence type="ECO:0000256" key="3">
    <source>
        <dbReference type="ARBA" id="ARBA00022598"/>
    </source>
</evidence>
<dbReference type="SUPFAM" id="SSF54495">
    <property type="entry name" value="UBC-like"/>
    <property type="match status" value="1"/>
</dbReference>
<evidence type="ECO:0000256" key="4">
    <source>
        <dbReference type="ARBA" id="ARBA00022723"/>
    </source>
</evidence>
<evidence type="ECO:0000313" key="12">
    <source>
        <dbReference type="Proteomes" id="UP000039865"/>
    </source>
</evidence>
<dbReference type="Gene3D" id="1.10.8.10">
    <property type="entry name" value="DNA helicase RuvA subunit, C-terminal domain"/>
    <property type="match status" value="1"/>
</dbReference>
<feature type="region of interest" description="Disordered" evidence="8">
    <location>
        <begin position="4724"/>
        <end position="4760"/>
    </location>
</feature>
<feature type="compositionally biased region" description="Basic and acidic residues" evidence="8">
    <location>
        <begin position="6733"/>
        <end position="6752"/>
    </location>
</feature>
<keyword evidence="4" id="KW-0479">Metal-binding</keyword>
<dbReference type="SMART" id="SM00291">
    <property type="entry name" value="ZnF_ZZ"/>
    <property type="match status" value="2"/>
</dbReference>
<dbReference type="InterPro" id="IPR013320">
    <property type="entry name" value="ConA-like_dom_sf"/>
</dbReference>
<comment type="similarity">
    <text evidence="2">Belongs to the ubiquitin-activating E1 family.</text>
</comment>
<dbReference type="InterPro" id="IPR042449">
    <property type="entry name" value="Ub-E1_IAD_1"/>
</dbReference>
<evidence type="ECO:0000313" key="11">
    <source>
        <dbReference type="EMBL" id="CDW73481.1"/>
    </source>
</evidence>
<dbReference type="InParanoid" id="A0A077ZY60"/>
<dbReference type="Gene3D" id="2.40.30.180">
    <property type="entry name" value="Ubiquitin-activating enzyme E1, FCCH domain"/>
    <property type="match status" value="1"/>
</dbReference>
<accession>A0A077ZY60</accession>
<reference evidence="11 12" key="1">
    <citation type="submission" date="2014-06" db="EMBL/GenBank/DDBJ databases">
        <authorList>
            <person name="Swart Estienne"/>
        </authorList>
    </citation>
    <scope>NUCLEOTIDE SEQUENCE [LARGE SCALE GENOMIC DNA]</scope>
    <source>
        <strain evidence="11 12">130c</strain>
    </source>
</reference>
<dbReference type="InterPro" id="IPR045886">
    <property type="entry name" value="ThiF/MoeB/HesA"/>
</dbReference>
<dbReference type="PROSITE" id="PS50135">
    <property type="entry name" value="ZF_ZZ_2"/>
    <property type="match status" value="1"/>
</dbReference>
<evidence type="ECO:0000259" key="9">
    <source>
        <dbReference type="PROSITE" id="PS50127"/>
    </source>
</evidence>